<proteinExistence type="predicted"/>
<dbReference type="Gene3D" id="3.40.630.30">
    <property type="match status" value="1"/>
</dbReference>
<dbReference type="EMBL" id="BAABLX010000015">
    <property type="protein sequence ID" value="GAA4942022.1"/>
    <property type="molecule type" value="Genomic_DNA"/>
</dbReference>
<dbReference type="Pfam" id="PF00583">
    <property type="entry name" value="Acetyltransf_1"/>
    <property type="match status" value="1"/>
</dbReference>
<dbReference type="SUPFAM" id="SSF55729">
    <property type="entry name" value="Acyl-CoA N-acyltransferases (Nat)"/>
    <property type="match status" value="1"/>
</dbReference>
<keyword evidence="3" id="KW-1185">Reference proteome</keyword>
<dbReference type="InterPro" id="IPR016181">
    <property type="entry name" value="Acyl_CoA_acyltransferase"/>
</dbReference>
<name>A0AAV3U1X4_9ALTE</name>
<dbReference type="InterPro" id="IPR000182">
    <property type="entry name" value="GNAT_dom"/>
</dbReference>
<dbReference type="Proteomes" id="UP001409585">
    <property type="component" value="Unassembled WGS sequence"/>
</dbReference>
<dbReference type="AlphaFoldDB" id="A0AAV3U1X4"/>
<accession>A0AAV3U1X4</accession>
<evidence type="ECO:0000313" key="3">
    <source>
        <dbReference type="Proteomes" id="UP001409585"/>
    </source>
</evidence>
<sequence>MDIKFKIADESDADNVAIMVIKLTEEISKRTNSKHFNIDVNETIKRCRELIHNCKYGAIIGYSSSKAIAVSTFTESYALYAGGKVGIIPEFYVDPDFRSFGVGESLISKVREYGLSNGWSCIELCTPPLPEFERTLAFYKQNGLVPVGGRKMRQFLQ</sequence>
<evidence type="ECO:0000259" key="1">
    <source>
        <dbReference type="PROSITE" id="PS51186"/>
    </source>
</evidence>
<reference evidence="3" key="1">
    <citation type="journal article" date="2019" name="Int. J. Syst. Evol. Microbiol.">
        <title>The Global Catalogue of Microorganisms (GCM) 10K type strain sequencing project: providing services to taxonomists for standard genome sequencing and annotation.</title>
        <authorList>
            <consortium name="The Broad Institute Genomics Platform"/>
            <consortium name="The Broad Institute Genome Sequencing Center for Infectious Disease"/>
            <person name="Wu L."/>
            <person name="Ma J."/>
        </authorList>
    </citation>
    <scope>NUCLEOTIDE SEQUENCE [LARGE SCALE GENOMIC DNA]</scope>
    <source>
        <strain evidence="3">JCM 19134</strain>
    </source>
</reference>
<feature type="domain" description="N-acetyltransferase" evidence="1">
    <location>
        <begin position="18"/>
        <end position="157"/>
    </location>
</feature>
<dbReference type="GO" id="GO:0016747">
    <property type="term" value="F:acyltransferase activity, transferring groups other than amino-acyl groups"/>
    <property type="evidence" value="ECO:0007669"/>
    <property type="project" value="InterPro"/>
</dbReference>
<gene>
    <name evidence="2" type="ORF">GCM10025791_20560</name>
</gene>
<comment type="caution">
    <text evidence="2">The sequence shown here is derived from an EMBL/GenBank/DDBJ whole genome shotgun (WGS) entry which is preliminary data.</text>
</comment>
<dbReference type="CDD" id="cd04301">
    <property type="entry name" value="NAT_SF"/>
    <property type="match status" value="1"/>
</dbReference>
<dbReference type="PROSITE" id="PS51186">
    <property type="entry name" value="GNAT"/>
    <property type="match status" value="1"/>
</dbReference>
<organism evidence="2 3">
    <name type="scientific">Halioxenophilus aromaticivorans</name>
    <dbReference type="NCBI Taxonomy" id="1306992"/>
    <lineage>
        <taxon>Bacteria</taxon>
        <taxon>Pseudomonadati</taxon>
        <taxon>Pseudomonadota</taxon>
        <taxon>Gammaproteobacteria</taxon>
        <taxon>Alteromonadales</taxon>
        <taxon>Alteromonadaceae</taxon>
        <taxon>Halioxenophilus</taxon>
    </lineage>
</organism>
<protein>
    <submittedName>
        <fullName evidence="2">GNAT family N-acetyltransferase</fullName>
    </submittedName>
</protein>
<evidence type="ECO:0000313" key="2">
    <source>
        <dbReference type="EMBL" id="GAA4942022.1"/>
    </source>
</evidence>
<dbReference type="RefSeq" id="WP_345421197.1">
    <property type="nucleotide sequence ID" value="NZ_AP031496.1"/>
</dbReference>